<feature type="transmembrane region" description="Helical" evidence="6">
    <location>
        <begin position="28"/>
        <end position="49"/>
    </location>
</feature>
<comment type="caution">
    <text evidence="7">The sequence shown here is derived from an EMBL/GenBank/DDBJ whole genome shotgun (WGS) entry which is preliminary data.</text>
</comment>
<comment type="subcellular location">
    <subcellularLocation>
        <location evidence="1">Membrane</location>
        <topology evidence="1">Multi-pass membrane protein</topology>
    </subcellularLocation>
</comment>
<evidence type="ECO:0000313" key="8">
    <source>
        <dbReference type="Proteomes" id="UP000734854"/>
    </source>
</evidence>
<accession>A0A8J5LZ25</accession>
<dbReference type="GO" id="GO:0015095">
    <property type="term" value="F:magnesium ion transmembrane transporter activity"/>
    <property type="evidence" value="ECO:0007669"/>
    <property type="project" value="TreeGrafter"/>
</dbReference>
<keyword evidence="4 6" id="KW-1133">Transmembrane helix</keyword>
<keyword evidence="8" id="KW-1185">Reference proteome</keyword>
<dbReference type="PANTHER" id="PTHR13890">
    <property type="entry name" value="RNA SPLICING PROTEIN MRS2, MITOCHONDRIAL"/>
    <property type="match status" value="1"/>
</dbReference>
<dbReference type="EMBL" id="JACMSC010000003">
    <property type="protein sequence ID" value="KAG6528827.1"/>
    <property type="molecule type" value="Genomic_DNA"/>
</dbReference>
<feature type="transmembrane region" description="Helical" evidence="6">
    <location>
        <begin position="61"/>
        <end position="85"/>
    </location>
</feature>
<dbReference type="GO" id="GO:0016020">
    <property type="term" value="C:membrane"/>
    <property type="evidence" value="ECO:0007669"/>
    <property type="project" value="UniProtKB-SubCell"/>
</dbReference>
<evidence type="ECO:0000313" key="7">
    <source>
        <dbReference type="EMBL" id="KAG6528827.1"/>
    </source>
</evidence>
<evidence type="ECO:0000256" key="5">
    <source>
        <dbReference type="ARBA" id="ARBA00023136"/>
    </source>
</evidence>
<sequence>MTLRTISIFSLTTTEINLFRRQFIMLELFLSSGTVCLSLYALVAGVFGMNIPYSWNDGHGYVYKWVVIISGLVCSFVFIFIIAYARYKGLVGS</sequence>
<dbReference type="InterPro" id="IPR045863">
    <property type="entry name" value="CorA_TM1_TM2"/>
</dbReference>
<keyword evidence="3 6" id="KW-0812">Transmembrane</keyword>
<gene>
    <name evidence="7" type="ORF">ZIOFF_011012</name>
</gene>
<evidence type="ECO:0000256" key="3">
    <source>
        <dbReference type="ARBA" id="ARBA00022692"/>
    </source>
</evidence>
<comment type="similarity">
    <text evidence="2">Belongs to the CorA metal ion transporter (MIT) (TC 1.A.35.5) family.</text>
</comment>
<proteinExistence type="inferred from homology"/>
<dbReference type="Proteomes" id="UP000734854">
    <property type="component" value="Unassembled WGS sequence"/>
</dbReference>
<evidence type="ECO:0000256" key="6">
    <source>
        <dbReference type="SAM" id="Phobius"/>
    </source>
</evidence>
<protein>
    <submittedName>
        <fullName evidence="7">Uncharacterized protein</fullName>
    </submittedName>
</protein>
<reference evidence="7 8" key="1">
    <citation type="submission" date="2020-08" db="EMBL/GenBank/DDBJ databases">
        <title>Plant Genome Project.</title>
        <authorList>
            <person name="Zhang R.-G."/>
        </authorList>
    </citation>
    <scope>NUCLEOTIDE SEQUENCE [LARGE SCALE GENOMIC DNA]</scope>
    <source>
        <tissue evidence="7">Rhizome</tissue>
    </source>
</reference>
<evidence type="ECO:0000256" key="4">
    <source>
        <dbReference type="ARBA" id="ARBA00022989"/>
    </source>
</evidence>
<dbReference type="AlphaFoldDB" id="A0A8J5LZ25"/>
<dbReference type="InterPro" id="IPR039204">
    <property type="entry name" value="MRS2-like"/>
</dbReference>
<evidence type="ECO:0000256" key="1">
    <source>
        <dbReference type="ARBA" id="ARBA00004141"/>
    </source>
</evidence>
<evidence type="ECO:0000256" key="2">
    <source>
        <dbReference type="ARBA" id="ARBA00007535"/>
    </source>
</evidence>
<name>A0A8J5LZ25_ZINOF</name>
<dbReference type="SUPFAM" id="SSF144083">
    <property type="entry name" value="Magnesium transport protein CorA, transmembrane region"/>
    <property type="match status" value="1"/>
</dbReference>
<dbReference type="PANTHER" id="PTHR13890:SF31">
    <property type="entry name" value="MAGNESIUM TRANSPORTER MRS2-2-RELATED"/>
    <property type="match status" value="1"/>
</dbReference>
<keyword evidence="5 6" id="KW-0472">Membrane</keyword>
<organism evidence="7 8">
    <name type="scientific">Zingiber officinale</name>
    <name type="common">Ginger</name>
    <name type="synonym">Amomum zingiber</name>
    <dbReference type="NCBI Taxonomy" id="94328"/>
    <lineage>
        <taxon>Eukaryota</taxon>
        <taxon>Viridiplantae</taxon>
        <taxon>Streptophyta</taxon>
        <taxon>Embryophyta</taxon>
        <taxon>Tracheophyta</taxon>
        <taxon>Spermatophyta</taxon>
        <taxon>Magnoliopsida</taxon>
        <taxon>Liliopsida</taxon>
        <taxon>Zingiberales</taxon>
        <taxon>Zingiberaceae</taxon>
        <taxon>Zingiber</taxon>
    </lineage>
</organism>